<dbReference type="RefSeq" id="WP_377278654.1">
    <property type="nucleotide sequence ID" value="NZ_JBHSGL010000005.1"/>
</dbReference>
<feature type="domain" description="NlpC/P60" evidence="5">
    <location>
        <begin position="180"/>
        <end position="307"/>
    </location>
</feature>
<dbReference type="InterPro" id="IPR038765">
    <property type="entry name" value="Papain-like_cys_pep_sf"/>
</dbReference>
<comment type="caution">
    <text evidence="6">The sequence shown here is derived from an EMBL/GenBank/DDBJ whole genome shotgun (WGS) entry which is preliminary data.</text>
</comment>
<gene>
    <name evidence="6" type="ORF">ACFO5U_09315</name>
</gene>
<accession>A0ABV9MER1</accession>
<dbReference type="InterPro" id="IPR000064">
    <property type="entry name" value="NLP_P60_dom"/>
</dbReference>
<dbReference type="PANTHER" id="PTHR47053:SF3">
    <property type="entry name" value="GAMMA-D-GLUTAMYL-L-LYSINE DIPEPTIDYL-PEPTIDASE"/>
    <property type="match status" value="1"/>
</dbReference>
<dbReference type="SUPFAM" id="SSF54001">
    <property type="entry name" value="Cysteine proteinases"/>
    <property type="match status" value="1"/>
</dbReference>
<keyword evidence="7" id="KW-1185">Reference proteome</keyword>
<keyword evidence="3" id="KW-0378">Hydrolase</keyword>
<dbReference type="InterPro" id="IPR051202">
    <property type="entry name" value="Peptidase_C40"/>
</dbReference>
<comment type="similarity">
    <text evidence="1">Belongs to the peptidase C40 family.</text>
</comment>
<evidence type="ECO:0000313" key="7">
    <source>
        <dbReference type="Proteomes" id="UP001595932"/>
    </source>
</evidence>
<dbReference type="PANTHER" id="PTHR47053">
    <property type="entry name" value="MUREIN DD-ENDOPEPTIDASE MEPH-RELATED"/>
    <property type="match status" value="1"/>
</dbReference>
<evidence type="ECO:0000256" key="2">
    <source>
        <dbReference type="ARBA" id="ARBA00022670"/>
    </source>
</evidence>
<reference evidence="7" key="1">
    <citation type="journal article" date="2019" name="Int. J. Syst. Evol. Microbiol.">
        <title>The Global Catalogue of Microorganisms (GCM) 10K type strain sequencing project: providing services to taxonomists for standard genome sequencing and annotation.</title>
        <authorList>
            <consortium name="The Broad Institute Genomics Platform"/>
            <consortium name="The Broad Institute Genome Sequencing Center for Infectious Disease"/>
            <person name="Wu L."/>
            <person name="Ma J."/>
        </authorList>
    </citation>
    <scope>NUCLEOTIDE SEQUENCE [LARGE SCALE GENOMIC DNA]</scope>
    <source>
        <strain evidence="7">CGMCC 1.12151</strain>
    </source>
</reference>
<dbReference type="InterPro" id="IPR057812">
    <property type="entry name" value="SH3_YKFC_2nd"/>
</dbReference>
<evidence type="ECO:0000256" key="4">
    <source>
        <dbReference type="ARBA" id="ARBA00022807"/>
    </source>
</evidence>
<dbReference type="Gene3D" id="2.30.30.40">
    <property type="entry name" value="SH3 Domains"/>
    <property type="match status" value="1"/>
</dbReference>
<dbReference type="Pfam" id="PF00877">
    <property type="entry name" value="NLPC_P60"/>
    <property type="match status" value="1"/>
</dbReference>
<dbReference type="Proteomes" id="UP001595932">
    <property type="component" value="Unassembled WGS sequence"/>
</dbReference>
<protein>
    <submittedName>
        <fullName evidence="6">NlpC/P60 family protein</fullName>
    </submittedName>
</protein>
<evidence type="ECO:0000313" key="6">
    <source>
        <dbReference type="EMBL" id="MFC4713058.1"/>
    </source>
</evidence>
<evidence type="ECO:0000259" key="5">
    <source>
        <dbReference type="PROSITE" id="PS51935"/>
    </source>
</evidence>
<organism evidence="6 7">
    <name type="scientific">Planococcus dechangensis</name>
    <dbReference type="NCBI Taxonomy" id="1176255"/>
    <lineage>
        <taxon>Bacteria</taxon>
        <taxon>Bacillati</taxon>
        <taxon>Bacillota</taxon>
        <taxon>Bacilli</taxon>
        <taxon>Bacillales</taxon>
        <taxon>Caryophanaceae</taxon>
        <taxon>Planococcus</taxon>
    </lineage>
</organism>
<name>A0ABV9MER1_9BACL</name>
<sequence>MAQPESTIWVCRVPVTSVWTGPEKVRPVDEHGVSDRPDLNKWREAMDKQQNKDLTESNRLQTQLLYGEPVVIEEINGDWASIIAIWQPSKKDGRGYPGWVPLGHLQEIAVLDEKSYARVAVDKTQLWKRGNKPVAILPFNTLLPVKDAAESTVCVHTPDGDAYIKSSHVQLVSSPEHIPRGSGQAICELAERFLGLQYFWGGMSSFGYDCSGFAHHILKANGIYISRDAGDQSVEGTAVDPLDEASWQAGDLLFFAYEEGLGRLHHVGIYYGSGLMIHSPTSGKSIEITRLEGTVYEKELCAVRRFVQEEPT</sequence>
<keyword evidence="2" id="KW-0645">Protease</keyword>
<keyword evidence="4" id="KW-0788">Thiol protease</keyword>
<dbReference type="PROSITE" id="PS51935">
    <property type="entry name" value="NLPC_P60"/>
    <property type="match status" value="1"/>
</dbReference>
<dbReference type="Pfam" id="PF23795">
    <property type="entry name" value="SH3_YKFC_2nd"/>
    <property type="match status" value="1"/>
</dbReference>
<dbReference type="Gene3D" id="3.90.1720.10">
    <property type="entry name" value="endopeptidase domain like (from Nostoc punctiforme)"/>
    <property type="match status" value="1"/>
</dbReference>
<evidence type="ECO:0000256" key="3">
    <source>
        <dbReference type="ARBA" id="ARBA00022801"/>
    </source>
</evidence>
<dbReference type="EMBL" id="JBHSGL010000005">
    <property type="protein sequence ID" value="MFC4713058.1"/>
    <property type="molecule type" value="Genomic_DNA"/>
</dbReference>
<proteinExistence type="inferred from homology"/>
<evidence type="ECO:0000256" key="1">
    <source>
        <dbReference type="ARBA" id="ARBA00007074"/>
    </source>
</evidence>